<dbReference type="InterPro" id="IPR014819">
    <property type="entry name" value="PriCT_2"/>
</dbReference>
<dbReference type="Pfam" id="PF08707">
    <property type="entry name" value="PriCT_2"/>
    <property type="match status" value="1"/>
</dbReference>
<organism evidence="2 3">
    <name type="scientific">Gemmobacter lutimaris</name>
    <dbReference type="NCBI Taxonomy" id="2306023"/>
    <lineage>
        <taxon>Bacteria</taxon>
        <taxon>Pseudomonadati</taxon>
        <taxon>Pseudomonadota</taxon>
        <taxon>Alphaproteobacteria</taxon>
        <taxon>Rhodobacterales</taxon>
        <taxon>Paracoccaceae</taxon>
        <taxon>Gemmobacter</taxon>
    </lineage>
</organism>
<feature type="domain" description="DNA primase/polymerase bifunctional N-terminal" evidence="1">
    <location>
        <begin position="5"/>
        <end position="196"/>
    </location>
</feature>
<evidence type="ECO:0000259" key="1">
    <source>
        <dbReference type="SMART" id="SM00943"/>
    </source>
</evidence>
<dbReference type="InterPro" id="IPR045455">
    <property type="entry name" value="NrS-1_pol-like_helicase"/>
</dbReference>
<gene>
    <name evidence="2" type="ORF">D2N39_11425</name>
</gene>
<proteinExistence type="predicted"/>
<dbReference type="Proteomes" id="UP000266649">
    <property type="component" value="Unassembled WGS sequence"/>
</dbReference>
<dbReference type="SUPFAM" id="SSF56747">
    <property type="entry name" value="Prim-pol domain"/>
    <property type="match status" value="1"/>
</dbReference>
<accession>A0A398BSH3</accession>
<dbReference type="Gene3D" id="3.40.50.300">
    <property type="entry name" value="P-loop containing nucleotide triphosphate hydrolases"/>
    <property type="match status" value="1"/>
</dbReference>
<protein>
    <recommendedName>
        <fullName evidence="1">DNA primase/polymerase bifunctional N-terminal domain-containing protein</fullName>
    </recommendedName>
</protein>
<dbReference type="Pfam" id="PF19263">
    <property type="entry name" value="DUF5906"/>
    <property type="match status" value="1"/>
</dbReference>
<dbReference type="OrthoDB" id="8215052at2"/>
<reference evidence="2 3" key="1">
    <citation type="submission" date="2018-09" db="EMBL/GenBank/DDBJ databases">
        <title>Gemmobacter lutimaris sp. nov., a marine bacterium isolated from tidal flat.</title>
        <authorList>
            <person name="Lee D.W."/>
            <person name="Yoo Y."/>
            <person name="Kim J.-J."/>
            <person name="Kim B.S."/>
        </authorList>
    </citation>
    <scope>NUCLEOTIDE SEQUENCE [LARGE SCALE GENOMIC DNA]</scope>
    <source>
        <strain evidence="2 3">YJ-T1-11</strain>
    </source>
</reference>
<dbReference type="GO" id="GO:0016817">
    <property type="term" value="F:hydrolase activity, acting on acid anhydrides"/>
    <property type="evidence" value="ECO:0007669"/>
    <property type="project" value="InterPro"/>
</dbReference>
<comment type="caution">
    <text evidence="2">The sequence shown here is derived from an EMBL/GenBank/DDBJ whole genome shotgun (WGS) entry which is preliminary data.</text>
</comment>
<sequence length="827" mass="93989">MLEQAVGLSEIGFALHWLHQRSKRPIGKDWANKPVNSPQKLRDTFDPKFNLGVRLGKWSNLSGFFLYIIDVDIRKPELAQDALDKLGDMLPELNTHVAPCVVSGSGGASRHYYLLCDKPFPSRKFAHSPSFTLVWDDDKGRDVKKWDWELHLLGTGSQAVIPPSIHPDTGKRYKWIREFDRFDFEFGAIDPVPAEALERLVGYESVGEINPERLRPMGLSLSDMRDYLVDLPVETWVEDRDGWYRLGMAIHHETAGSVAGFDLWCEISRQSKKFDERDSKRVWKSFRDRSDRLPFRMASIVAVVNDMRMESEFEDYGEDDLDAEVAAARAEDEGTTPGMFDDLLGDANGKVPGRKPSKSQVALARQQAEDALGKEVPKWIRRMNQKHALLRNEGRTVVMDFKANGDVAFGSVSDLHQLYENDRRPKDDTTVPVSKLWMQHSGRRTYPNGVVFLPGKDLEGTYNYWQGFSVEPDGTKSCALFLRHLREVYCQNDEDLFSYLIRYFAHLVQQPEDKPGVALVVRGGKGWGKDTLFEYIGRLCMNHYVGVSHKDHVVGKFNHHVMKCLVLHMEEAFWAGDKAADGQLKSLITRPTILIEPKGLNPFTMNSVLRLFITSNEDWVVPATPGERRYCVLDASSKHKGNHAYFRALRAEMDGDGPAALLYHLLNIDLTGFEVREVPNTAALGEQKLQGLKNVDRWWFDVLQQGYIEGFGREADNIDTLSWANGEVRVAKAELREVYERWLRTRRYDGEALSPVHFTKRLRYLLPGMVLTRYRGSAGLAQGFVIPDLQRARTEFETAIGSVINWEGEGAVVDETEDDDLSNGEGD</sequence>
<dbReference type="SMART" id="SM00943">
    <property type="entry name" value="Prim-Pol"/>
    <property type="match status" value="1"/>
</dbReference>
<dbReference type="AlphaFoldDB" id="A0A398BSH3"/>
<dbReference type="RefSeq" id="WP_119134902.1">
    <property type="nucleotide sequence ID" value="NZ_QXXQ01000005.1"/>
</dbReference>
<keyword evidence="3" id="KW-1185">Reference proteome</keyword>
<evidence type="ECO:0000313" key="3">
    <source>
        <dbReference type="Proteomes" id="UP000266649"/>
    </source>
</evidence>
<dbReference type="CDD" id="cd04859">
    <property type="entry name" value="Prim_Pol"/>
    <property type="match status" value="1"/>
</dbReference>
<dbReference type="InterPro" id="IPR027417">
    <property type="entry name" value="P-loop_NTPase"/>
</dbReference>
<evidence type="ECO:0000313" key="2">
    <source>
        <dbReference type="EMBL" id="RID91841.1"/>
    </source>
</evidence>
<dbReference type="InterPro" id="IPR015330">
    <property type="entry name" value="DNA_primase/pol_bifunc_N"/>
</dbReference>
<dbReference type="Pfam" id="PF09250">
    <property type="entry name" value="Prim-Pol"/>
    <property type="match status" value="1"/>
</dbReference>
<name>A0A398BSH3_9RHOB</name>
<dbReference type="EMBL" id="QXXQ01000005">
    <property type="protein sequence ID" value="RID91841.1"/>
    <property type="molecule type" value="Genomic_DNA"/>
</dbReference>